<name>A0A1Y2F590_PROLT</name>
<dbReference type="RefSeq" id="XP_040723661.1">
    <property type="nucleotide sequence ID" value="XM_040865858.1"/>
</dbReference>
<dbReference type="Pfam" id="PF08546">
    <property type="entry name" value="ApbA_C"/>
    <property type="match status" value="1"/>
</dbReference>
<evidence type="ECO:0000313" key="7">
    <source>
        <dbReference type="EMBL" id="ORY79029.1"/>
    </source>
</evidence>
<dbReference type="AlphaFoldDB" id="A0A1Y2F590"/>
<evidence type="ECO:0000256" key="4">
    <source>
        <dbReference type="RuleBase" id="RU362068"/>
    </source>
</evidence>
<dbReference type="InterPro" id="IPR013752">
    <property type="entry name" value="KPA_reductase"/>
</dbReference>
<proteinExistence type="inferred from homology"/>
<dbReference type="InterPro" id="IPR051402">
    <property type="entry name" value="KPR-Related"/>
</dbReference>
<keyword evidence="3 4" id="KW-0560">Oxidoreductase</keyword>
<dbReference type="EC" id="1.1.1.169" evidence="4"/>
<dbReference type="GO" id="GO:0008677">
    <property type="term" value="F:2-dehydropantoate 2-reductase activity"/>
    <property type="evidence" value="ECO:0007669"/>
    <property type="project" value="UniProtKB-EC"/>
</dbReference>
<evidence type="ECO:0000256" key="2">
    <source>
        <dbReference type="ARBA" id="ARBA00022857"/>
    </source>
</evidence>
<dbReference type="PANTHER" id="PTHR21708:SF26">
    <property type="entry name" value="2-DEHYDROPANTOATE 2-REDUCTASE"/>
    <property type="match status" value="1"/>
</dbReference>
<dbReference type="SUPFAM" id="SSF51735">
    <property type="entry name" value="NAD(P)-binding Rossmann-fold domains"/>
    <property type="match status" value="1"/>
</dbReference>
<dbReference type="FunFam" id="1.10.1040.10:FF:000017">
    <property type="entry name" value="2-dehydropantoate 2-reductase"/>
    <property type="match status" value="1"/>
</dbReference>
<evidence type="ECO:0000313" key="8">
    <source>
        <dbReference type="Proteomes" id="UP000193685"/>
    </source>
</evidence>
<dbReference type="GO" id="GO:0005737">
    <property type="term" value="C:cytoplasm"/>
    <property type="evidence" value="ECO:0007669"/>
    <property type="project" value="TreeGrafter"/>
</dbReference>
<organism evidence="7 8">
    <name type="scientific">Protomyces lactucae-debilis</name>
    <dbReference type="NCBI Taxonomy" id="2754530"/>
    <lineage>
        <taxon>Eukaryota</taxon>
        <taxon>Fungi</taxon>
        <taxon>Dikarya</taxon>
        <taxon>Ascomycota</taxon>
        <taxon>Taphrinomycotina</taxon>
        <taxon>Taphrinomycetes</taxon>
        <taxon>Taphrinales</taxon>
        <taxon>Protomycetaceae</taxon>
        <taxon>Protomyces</taxon>
    </lineage>
</organism>
<feature type="domain" description="Ketopantoate reductase N-terminal" evidence="5">
    <location>
        <begin position="6"/>
        <end position="157"/>
    </location>
</feature>
<gene>
    <name evidence="7" type="ORF">BCR37DRAFT_101440</name>
</gene>
<sequence>MRGPSVLVIGTGSIGCCYVYLLTKGGCKVTAVCRSNYDAISSSGIHIQSPEHVWGNVHCTPHRVVRKTQECQETFDYVLVCAKTFPERASFVEDIRPVLGKDTLIVLIQNGIGIEEPYQAAFPGQVISGVVYLPVSQPQPGHCSVKGPDILELGTFPASPPPPSLKRLESRLLAGGAHVACFEDIQARRWKKSIINACWNPLAALCLNTDSDFIHCHPEAPNVLRATMHEVAAVATKLGYPLGDAEIEEQVTRAFTRAKHGTGIKMSMLADVENGSPMEVEAVVGNIVRIAREQGIQTPRLEMLWMLAHAKDQHLTGKKQ</sequence>
<dbReference type="STRING" id="56484.A0A1Y2F590"/>
<dbReference type="EMBL" id="MCFI01000016">
    <property type="protein sequence ID" value="ORY79029.1"/>
    <property type="molecule type" value="Genomic_DNA"/>
</dbReference>
<protein>
    <recommendedName>
        <fullName evidence="4">2-dehydropantoate 2-reductase</fullName>
        <ecNumber evidence="4">1.1.1.169</ecNumber>
    </recommendedName>
    <alternativeName>
        <fullName evidence="4">Ketopantoate reductase</fullName>
    </alternativeName>
</protein>
<feature type="domain" description="Ketopantoate reductase C-terminal" evidence="6">
    <location>
        <begin position="184"/>
        <end position="311"/>
    </location>
</feature>
<dbReference type="PROSITE" id="PS51257">
    <property type="entry name" value="PROKAR_LIPOPROTEIN"/>
    <property type="match status" value="1"/>
</dbReference>
<keyword evidence="2 4" id="KW-0521">NADP</keyword>
<dbReference type="Pfam" id="PF02558">
    <property type="entry name" value="ApbA"/>
    <property type="match status" value="1"/>
</dbReference>
<dbReference type="OMA" id="ICALSMC"/>
<dbReference type="GeneID" id="63782457"/>
<dbReference type="InterPro" id="IPR036291">
    <property type="entry name" value="NAD(P)-bd_dom_sf"/>
</dbReference>
<dbReference type="InterPro" id="IPR013328">
    <property type="entry name" value="6PGD_dom2"/>
</dbReference>
<evidence type="ECO:0000256" key="1">
    <source>
        <dbReference type="ARBA" id="ARBA00007870"/>
    </source>
</evidence>
<keyword evidence="8" id="KW-1185">Reference proteome</keyword>
<comment type="caution">
    <text evidence="7">The sequence shown here is derived from an EMBL/GenBank/DDBJ whole genome shotgun (WGS) entry which is preliminary data.</text>
</comment>
<evidence type="ECO:0000259" key="5">
    <source>
        <dbReference type="Pfam" id="PF02558"/>
    </source>
</evidence>
<dbReference type="OrthoDB" id="2147163at2759"/>
<dbReference type="InterPro" id="IPR013332">
    <property type="entry name" value="KPR_N"/>
</dbReference>
<dbReference type="Gene3D" id="1.10.1040.10">
    <property type="entry name" value="N-(1-d-carboxylethyl)-l-norvaline Dehydrogenase, domain 2"/>
    <property type="match status" value="1"/>
</dbReference>
<dbReference type="GO" id="GO:0015940">
    <property type="term" value="P:pantothenate biosynthetic process"/>
    <property type="evidence" value="ECO:0007669"/>
    <property type="project" value="InterPro"/>
</dbReference>
<comment type="similarity">
    <text evidence="1 4">Belongs to the ketopantoate reductase family.</text>
</comment>
<dbReference type="InterPro" id="IPR003710">
    <property type="entry name" value="ApbA"/>
</dbReference>
<accession>A0A1Y2F590</accession>
<dbReference type="Gene3D" id="3.40.50.720">
    <property type="entry name" value="NAD(P)-binding Rossmann-like Domain"/>
    <property type="match status" value="1"/>
</dbReference>
<reference evidence="7 8" key="1">
    <citation type="submission" date="2016-07" db="EMBL/GenBank/DDBJ databases">
        <title>Pervasive Adenine N6-methylation of Active Genes in Fungi.</title>
        <authorList>
            <consortium name="DOE Joint Genome Institute"/>
            <person name="Mondo S.J."/>
            <person name="Dannebaum R.O."/>
            <person name="Kuo R.C."/>
            <person name="Labutti K."/>
            <person name="Haridas S."/>
            <person name="Kuo A."/>
            <person name="Salamov A."/>
            <person name="Ahrendt S.R."/>
            <person name="Lipzen A."/>
            <person name="Sullivan W."/>
            <person name="Andreopoulos W.B."/>
            <person name="Clum A."/>
            <person name="Lindquist E."/>
            <person name="Daum C."/>
            <person name="Ramamoorthy G.K."/>
            <person name="Gryganskyi A."/>
            <person name="Culley D."/>
            <person name="Magnuson J.K."/>
            <person name="James T.Y."/>
            <person name="O'Malley M.A."/>
            <person name="Stajich J.E."/>
            <person name="Spatafora J.W."/>
            <person name="Visel A."/>
            <person name="Grigoriev I.V."/>
        </authorList>
    </citation>
    <scope>NUCLEOTIDE SEQUENCE [LARGE SCALE GENOMIC DNA]</scope>
    <source>
        <strain evidence="7 8">12-1054</strain>
    </source>
</reference>
<dbReference type="NCBIfam" id="TIGR00745">
    <property type="entry name" value="apbA_panE"/>
    <property type="match status" value="1"/>
</dbReference>
<comment type="catalytic activity">
    <reaction evidence="4">
        <text>(R)-pantoate + NADP(+) = 2-dehydropantoate + NADPH + H(+)</text>
        <dbReference type="Rhea" id="RHEA:16233"/>
        <dbReference type="ChEBI" id="CHEBI:11561"/>
        <dbReference type="ChEBI" id="CHEBI:15378"/>
        <dbReference type="ChEBI" id="CHEBI:15980"/>
        <dbReference type="ChEBI" id="CHEBI:57783"/>
        <dbReference type="ChEBI" id="CHEBI:58349"/>
        <dbReference type="EC" id="1.1.1.169"/>
    </reaction>
</comment>
<dbReference type="Proteomes" id="UP000193685">
    <property type="component" value="Unassembled WGS sequence"/>
</dbReference>
<dbReference type="SUPFAM" id="SSF48179">
    <property type="entry name" value="6-phosphogluconate dehydrogenase C-terminal domain-like"/>
    <property type="match status" value="1"/>
</dbReference>
<evidence type="ECO:0000256" key="3">
    <source>
        <dbReference type="ARBA" id="ARBA00023002"/>
    </source>
</evidence>
<evidence type="ECO:0000259" key="6">
    <source>
        <dbReference type="Pfam" id="PF08546"/>
    </source>
</evidence>
<dbReference type="InterPro" id="IPR008927">
    <property type="entry name" value="6-PGluconate_DH-like_C_sf"/>
</dbReference>
<comment type="function">
    <text evidence="4">Catalyzes the NADPH-dependent reduction of ketopantoate into pantoic acid.</text>
</comment>
<dbReference type="PANTHER" id="PTHR21708">
    <property type="entry name" value="PROBABLE 2-DEHYDROPANTOATE 2-REDUCTASE"/>
    <property type="match status" value="1"/>
</dbReference>